<dbReference type="InterPro" id="IPR031316">
    <property type="entry name" value="FlgM_C"/>
</dbReference>
<dbReference type="InterPro" id="IPR035890">
    <property type="entry name" value="Anti-sigma-28_factor_FlgM_sf"/>
</dbReference>
<evidence type="ECO:0000256" key="1">
    <source>
        <dbReference type="ARBA" id="ARBA00005322"/>
    </source>
</evidence>
<evidence type="ECO:0000256" key="9">
    <source>
        <dbReference type="SAM" id="MobiDB-lite"/>
    </source>
</evidence>
<keyword evidence="6" id="KW-0804">Transcription</keyword>
<feature type="region of interest" description="Disordered" evidence="9">
    <location>
        <begin position="1"/>
        <end position="38"/>
    </location>
</feature>
<evidence type="ECO:0000313" key="11">
    <source>
        <dbReference type="EMBL" id="RZS78726.1"/>
    </source>
</evidence>
<dbReference type="AlphaFoldDB" id="A0A4Q7N9B5"/>
<dbReference type="EMBL" id="SGXC01000003">
    <property type="protein sequence ID" value="RZS78726.1"/>
    <property type="molecule type" value="Genomic_DNA"/>
</dbReference>
<evidence type="ECO:0000256" key="3">
    <source>
        <dbReference type="ARBA" id="ARBA00022491"/>
    </source>
</evidence>
<keyword evidence="5" id="KW-0805">Transcription regulation</keyword>
<evidence type="ECO:0000259" key="10">
    <source>
        <dbReference type="Pfam" id="PF04316"/>
    </source>
</evidence>
<dbReference type="Proteomes" id="UP000292445">
    <property type="component" value="Unassembled WGS sequence"/>
</dbReference>
<keyword evidence="3" id="KW-0678">Repressor</keyword>
<reference evidence="11 12" key="1">
    <citation type="submission" date="2019-02" db="EMBL/GenBank/DDBJ databases">
        <title>Genomic Encyclopedia of Type Strains, Phase IV (KMG-IV): sequencing the most valuable type-strain genomes for metagenomic binning, comparative biology and taxonomic classification.</title>
        <authorList>
            <person name="Goeker M."/>
        </authorList>
    </citation>
    <scope>NUCLEOTIDE SEQUENCE [LARGE SCALE GENOMIC DNA]</scope>
    <source>
        <strain evidence="11 12">K24</strain>
    </source>
</reference>
<evidence type="ECO:0000313" key="12">
    <source>
        <dbReference type="Proteomes" id="UP000292445"/>
    </source>
</evidence>
<proteinExistence type="inferred from homology"/>
<dbReference type="GO" id="GO:0044781">
    <property type="term" value="P:bacterial-type flagellum organization"/>
    <property type="evidence" value="ECO:0007669"/>
    <property type="project" value="UniProtKB-KW"/>
</dbReference>
<evidence type="ECO:0000256" key="5">
    <source>
        <dbReference type="ARBA" id="ARBA00023015"/>
    </source>
</evidence>
<dbReference type="NCBIfam" id="TIGR03824">
    <property type="entry name" value="FlgM_jcvi"/>
    <property type="match status" value="1"/>
</dbReference>
<comment type="function">
    <text evidence="7">Responsible for the coupling of flagellin expression to flagellar assembly by preventing expression of the flagellin genes when a component of the middle class of proteins is defective. It negatively regulates flagellar genes by inhibiting the activity of FliA by directly binding to FliA.</text>
</comment>
<organism evidence="11 12">
    <name type="scientific">Pigmentiphaga kullae</name>
    <dbReference type="NCBI Taxonomy" id="151784"/>
    <lineage>
        <taxon>Bacteria</taxon>
        <taxon>Pseudomonadati</taxon>
        <taxon>Pseudomonadota</taxon>
        <taxon>Betaproteobacteria</taxon>
        <taxon>Burkholderiales</taxon>
        <taxon>Alcaligenaceae</taxon>
        <taxon>Pigmentiphaga</taxon>
    </lineage>
</organism>
<dbReference type="InterPro" id="IPR007412">
    <property type="entry name" value="FlgM"/>
</dbReference>
<gene>
    <name evidence="11" type="ORF">EV675_5383</name>
</gene>
<dbReference type="GO" id="GO:0045892">
    <property type="term" value="P:negative regulation of DNA-templated transcription"/>
    <property type="evidence" value="ECO:0007669"/>
    <property type="project" value="InterPro"/>
</dbReference>
<keyword evidence="12" id="KW-1185">Reference proteome</keyword>
<keyword evidence="4" id="KW-1005">Bacterial flagellum biogenesis</keyword>
<dbReference type="RefSeq" id="WP_165404791.1">
    <property type="nucleotide sequence ID" value="NZ_SGXC01000003.1"/>
</dbReference>
<accession>A0A4Q7N9B5</accession>
<dbReference type="SUPFAM" id="SSF101498">
    <property type="entry name" value="Anti-sigma factor FlgM"/>
    <property type="match status" value="1"/>
</dbReference>
<sequence length="96" mass="9996">MKITQKGPDSIKVSRPAQGAEARPATPAPAPAGGSELSQVQLSALATSQLSAGEAPFNAENVERIKQAIRNGEFTVNAEVVADRLLEIESGLARQS</sequence>
<evidence type="ECO:0000256" key="6">
    <source>
        <dbReference type="ARBA" id="ARBA00023163"/>
    </source>
</evidence>
<comment type="caution">
    <text evidence="11">The sequence shown here is derived from an EMBL/GenBank/DDBJ whole genome shotgun (WGS) entry which is preliminary data.</text>
</comment>
<protein>
    <recommendedName>
        <fullName evidence="2">Negative regulator of flagellin synthesis</fullName>
    </recommendedName>
    <alternativeName>
        <fullName evidence="8">Anti-sigma-28 factor</fullName>
    </alternativeName>
</protein>
<evidence type="ECO:0000256" key="8">
    <source>
        <dbReference type="ARBA" id="ARBA00030117"/>
    </source>
</evidence>
<dbReference type="Pfam" id="PF04316">
    <property type="entry name" value="FlgM"/>
    <property type="match status" value="1"/>
</dbReference>
<comment type="similarity">
    <text evidence="1">Belongs to the FlgM family.</text>
</comment>
<name>A0A4Q7N9B5_9BURK</name>
<feature type="domain" description="Anti-sigma-28 factor FlgM C-terminal" evidence="10">
    <location>
        <begin position="39"/>
        <end position="87"/>
    </location>
</feature>
<evidence type="ECO:0000256" key="2">
    <source>
        <dbReference type="ARBA" id="ARBA00017823"/>
    </source>
</evidence>
<evidence type="ECO:0000256" key="4">
    <source>
        <dbReference type="ARBA" id="ARBA00022795"/>
    </source>
</evidence>
<evidence type="ECO:0000256" key="7">
    <source>
        <dbReference type="ARBA" id="ARBA00024739"/>
    </source>
</evidence>